<sequence>MTGIKSFRISDETKERLELLSASIGGNKDRVFNTLMDTYSLEQEKATVAASDQEKNVETFEQYANTLVRLYLEALRAVSSSDDRIRGEFHNQLEENAKTIKELRNQRDRMVNELTLEKTNAQKEAVEFQAKNKELTAVIERLEKSLAAANEQVDAKQAMNEVLLSQVKQTEKEKEEYNQMAARFHELEKQLEDEKTSSRKEKQAFEEELRKAISEKEKAAYEAELLKKEEIHKAEETIRKEKDEEIAALQKQLFDMQTRQLSDQAALQEAKTALLSLRLELSQAHQKELNEVRIEKDKKIEALQNELLKAFDKK</sequence>
<protein>
    <submittedName>
        <fullName evidence="2">Uncharacterized protein</fullName>
    </submittedName>
</protein>
<dbReference type="AlphaFoldDB" id="A0AAE3JCA1"/>
<comment type="caution">
    <text evidence="2">The sequence shown here is derived from an EMBL/GenBank/DDBJ whole genome shotgun (WGS) entry which is preliminary data.</text>
</comment>
<organism evidence="2 3">
    <name type="scientific">Anthropogastromicrobium aceti</name>
    <dbReference type="NCBI Taxonomy" id="2981768"/>
    <lineage>
        <taxon>Bacteria</taxon>
        <taxon>Bacillati</taxon>
        <taxon>Bacillota</taxon>
        <taxon>Clostridia</taxon>
        <taxon>Lachnospirales</taxon>
        <taxon>Lachnospiraceae</taxon>
        <taxon>Anthropogastromicrobium</taxon>
    </lineage>
</organism>
<feature type="coiled-coil region" evidence="1">
    <location>
        <begin position="93"/>
        <end position="306"/>
    </location>
</feature>
<dbReference type="EMBL" id="JAJEQN010000031">
    <property type="protein sequence ID" value="MCC2222310.1"/>
    <property type="molecule type" value="Genomic_DNA"/>
</dbReference>
<reference evidence="2 3" key="1">
    <citation type="submission" date="2021-10" db="EMBL/GenBank/DDBJ databases">
        <title>Anaerobic single-cell dispensing facilitates the cultivation of human gut bacteria.</title>
        <authorList>
            <person name="Afrizal A."/>
        </authorList>
    </citation>
    <scope>NUCLEOTIDE SEQUENCE [LARGE SCALE GENOMIC DNA]</scope>
    <source>
        <strain evidence="2 3">CLA-AA-H224</strain>
    </source>
</reference>
<keyword evidence="1" id="KW-0175">Coiled coil</keyword>
<keyword evidence="3" id="KW-1185">Reference proteome</keyword>
<dbReference type="RefSeq" id="WP_308732088.1">
    <property type="nucleotide sequence ID" value="NZ_JAJEQN010000031.1"/>
</dbReference>
<name>A0AAE3JCA1_9FIRM</name>
<evidence type="ECO:0000256" key="1">
    <source>
        <dbReference type="SAM" id="Coils"/>
    </source>
</evidence>
<gene>
    <name evidence="2" type="ORF">LKD48_11805</name>
</gene>
<proteinExistence type="predicted"/>
<dbReference type="Proteomes" id="UP001198200">
    <property type="component" value="Unassembled WGS sequence"/>
</dbReference>
<evidence type="ECO:0000313" key="2">
    <source>
        <dbReference type="EMBL" id="MCC2222310.1"/>
    </source>
</evidence>
<accession>A0AAE3JCA1</accession>
<evidence type="ECO:0000313" key="3">
    <source>
        <dbReference type="Proteomes" id="UP001198200"/>
    </source>
</evidence>